<dbReference type="PROSITE" id="PS50110">
    <property type="entry name" value="RESPONSE_REGULATORY"/>
    <property type="match status" value="1"/>
</dbReference>
<sequence>MLRIVIVDDEVLIREGLARMISKESSTFCVVGTYPDGKHLLDELPSLQLDVVITDIRMPQIDGLELIKRLKASHPQIRTLLMSGFVEFNYAREAIRSSAVDYLLKPINKEQLFEVLYALDQARKQQQDKEERQRSGLLLSLLQIEEPSSVLLNGLGLPQPYFTIYVLKGGSRETALTYAERLRQEKGALFDLLEMHKGIQVWVRYSPQPLSPEEQRDIMEYVSPAGRNQRLHIGGSRSYSDPARLRTAYLEAKQACDAGIYNPQPLHYATIEELNVAEKSAVDPFAPFREPLIHDLQILSTAGVQEWIRKMFRVLEAGQATPDLILRSLHHVEETARKELQEFEAVYWKETRPRLEEQIKTCMSLGEMEELFTTLFSAALNEIRTHRLEMSGTAVETVKRWVSANYNQHADLNTLAGMVFLTPSYLSKLFKQETGLTLTDYIIEIRIRKAKQLLKSAHDLKVHEIGTEVGYPDPAYFNKLFKKVVGVTPNEYKRISHV</sequence>
<dbReference type="InterPro" id="IPR018062">
    <property type="entry name" value="HTH_AraC-typ_CS"/>
</dbReference>
<evidence type="ECO:0000259" key="6">
    <source>
        <dbReference type="PROSITE" id="PS50110"/>
    </source>
</evidence>
<keyword evidence="4" id="KW-0597">Phosphoprotein</keyword>
<dbReference type="InterPro" id="IPR009057">
    <property type="entry name" value="Homeodomain-like_sf"/>
</dbReference>
<dbReference type="PANTHER" id="PTHR43280:SF28">
    <property type="entry name" value="HTH-TYPE TRANSCRIPTIONAL ACTIVATOR RHAS"/>
    <property type="match status" value="1"/>
</dbReference>
<dbReference type="SUPFAM" id="SSF52172">
    <property type="entry name" value="CheY-like"/>
    <property type="match status" value="1"/>
</dbReference>
<dbReference type="GO" id="GO:0050568">
    <property type="term" value="F:protein-glutamine glutaminase activity"/>
    <property type="evidence" value="ECO:0007669"/>
    <property type="project" value="UniProtKB-EC"/>
</dbReference>
<dbReference type="Proteomes" id="UP000838324">
    <property type="component" value="Unassembled WGS sequence"/>
</dbReference>
<keyword evidence="2" id="KW-0238">DNA-binding</keyword>
<keyword evidence="8" id="KW-1185">Reference proteome</keyword>
<dbReference type="RefSeq" id="WP_236337318.1">
    <property type="nucleotide sequence ID" value="NZ_CAKMMG010000014.1"/>
</dbReference>
<name>A0ABN8H5I1_9BACL</name>
<keyword evidence="1" id="KW-0805">Transcription regulation</keyword>
<dbReference type="EMBL" id="CAKMMG010000014">
    <property type="protein sequence ID" value="CAH1224220.1"/>
    <property type="molecule type" value="Genomic_DNA"/>
</dbReference>
<evidence type="ECO:0000256" key="1">
    <source>
        <dbReference type="ARBA" id="ARBA00023015"/>
    </source>
</evidence>
<feature type="domain" description="HTH araC/xylS-type" evidence="5">
    <location>
        <begin position="396"/>
        <end position="495"/>
    </location>
</feature>
<keyword evidence="3" id="KW-0804">Transcription</keyword>
<dbReference type="Pfam" id="PF00072">
    <property type="entry name" value="Response_reg"/>
    <property type="match status" value="1"/>
</dbReference>
<dbReference type="InterPro" id="IPR001789">
    <property type="entry name" value="Sig_transdc_resp-reg_receiver"/>
</dbReference>
<accession>A0ABN8H5I1</accession>
<dbReference type="Pfam" id="PF12833">
    <property type="entry name" value="HTH_18"/>
    <property type="match status" value="1"/>
</dbReference>
<dbReference type="SMART" id="SM00342">
    <property type="entry name" value="HTH_ARAC"/>
    <property type="match status" value="1"/>
</dbReference>
<evidence type="ECO:0000313" key="8">
    <source>
        <dbReference type="Proteomes" id="UP000838324"/>
    </source>
</evidence>
<dbReference type="PRINTS" id="PR00032">
    <property type="entry name" value="HTHARAC"/>
</dbReference>
<evidence type="ECO:0000313" key="7">
    <source>
        <dbReference type="EMBL" id="CAH1224220.1"/>
    </source>
</evidence>
<dbReference type="Gene3D" id="3.40.50.2300">
    <property type="match status" value="1"/>
</dbReference>
<dbReference type="InterPro" id="IPR018060">
    <property type="entry name" value="HTH_AraC"/>
</dbReference>
<organism evidence="7 8">
    <name type="scientific">Paenibacillus auburnensis</name>
    <dbReference type="NCBI Taxonomy" id="2905649"/>
    <lineage>
        <taxon>Bacteria</taxon>
        <taxon>Bacillati</taxon>
        <taxon>Bacillota</taxon>
        <taxon>Bacilli</taxon>
        <taxon>Bacillales</taxon>
        <taxon>Paenibacillaceae</taxon>
        <taxon>Paenibacillus</taxon>
    </lineage>
</organism>
<comment type="caution">
    <text evidence="7">The sequence shown here is derived from an EMBL/GenBank/DDBJ whole genome shotgun (WGS) entry which is preliminary data.</text>
</comment>
<dbReference type="PROSITE" id="PS01124">
    <property type="entry name" value="HTH_ARAC_FAMILY_2"/>
    <property type="match status" value="1"/>
</dbReference>
<dbReference type="InterPro" id="IPR020449">
    <property type="entry name" value="Tscrpt_reg_AraC-type_HTH"/>
</dbReference>
<feature type="domain" description="Response regulatory" evidence="6">
    <location>
        <begin position="3"/>
        <end position="120"/>
    </location>
</feature>
<evidence type="ECO:0000259" key="5">
    <source>
        <dbReference type="PROSITE" id="PS01124"/>
    </source>
</evidence>
<dbReference type="InterPro" id="IPR011006">
    <property type="entry name" value="CheY-like_superfamily"/>
</dbReference>
<evidence type="ECO:0000256" key="3">
    <source>
        <dbReference type="ARBA" id="ARBA00023163"/>
    </source>
</evidence>
<evidence type="ECO:0000256" key="4">
    <source>
        <dbReference type="PROSITE-ProRule" id="PRU00169"/>
    </source>
</evidence>
<dbReference type="SMART" id="SM00448">
    <property type="entry name" value="REC"/>
    <property type="match status" value="1"/>
</dbReference>
<dbReference type="EC" id="3.5.1.44" evidence="7"/>
<dbReference type="Gene3D" id="1.10.10.60">
    <property type="entry name" value="Homeodomain-like"/>
    <property type="match status" value="2"/>
</dbReference>
<dbReference type="PANTHER" id="PTHR43280">
    <property type="entry name" value="ARAC-FAMILY TRANSCRIPTIONAL REGULATOR"/>
    <property type="match status" value="1"/>
</dbReference>
<keyword evidence="7" id="KW-0378">Hydrolase</keyword>
<dbReference type="SUPFAM" id="SSF46689">
    <property type="entry name" value="Homeodomain-like"/>
    <property type="match status" value="2"/>
</dbReference>
<feature type="modified residue" description="4-aspartylphosphate" evidence="4">
    <location>
        <position position="55"/>
    </location>
</feature>
<gene>
    <name evidence="7" type="primary">cheB_23</name>
    <name evidence="7" type="ORF">PAECIP111892_05443</name>
</gene>
<dbReference type="PROSITE" id="PS00041">
    <property type="entry name" value="HTH_ARAC_FAMILY_1"/>
    <property type="match status" value="1"/>
</dbReference>
<protein>
    <submittedName>
        <fullName evidence="7">Protein-glutamate methylesterase/protein-glutamine glutaminase</fullName>
        <ecNumber evidence="7">3.5.1.44</ecNumber>
    </submittedName>
</protein>
<evidence type="ECO:0000256" key="2">
    <source>
        <dbReference type="ARBA" id="ARBA00023125"/>
    </source>
</evidence>
<dbReference type="CDD" id="cd17536">
    <property type="entry name" value="REC_YesN-like"/>
    <property type="match status" value="1"/>
</dbReference>
<reference evidence="7" key="1">
    <citation type="submission" date="2022-01" db="EMBL/GenBank/DDBJ databases">
        <authorList>
            <person name="Criscuolo A."/>
        </authorList>
    </citation>
    <scope>NUCLEOTIDE SEQUENCE</scope>
    <source>
        <strain evidence="7">CIP111892</strain>
    </source>
</reference>
<proteinExistence type="predicted"/>